<dbReference type="SUPFAM" id="SSF54001">
    <property type="entry name" value="Cysteine proteinases"/>
    <property type="match status" value="1"/>
</dbReference>
<dbReference type="GO" id="GO:0006508">
    <property type="term" value="P:proteolysis"/>
    <property type="evidence" value="ECO:0007669"/>
    <property type="project" value="UniProtKB-KW"/>
</dbReference>
<evidence type="ECO:0000256" key="4">
    <source>
        <dbReference type="ARBA" id="ARBA00022807"/>
    </source>
</evidence>
<reference evidence="6 7" key="1">
    <citation type="submission" date="2017-10" db="EMBL/GenBank/DDBJ databases">
        <title>Bacillus sp. nov., a halophilic bacterium isolated from a Keqin Lake.</title>
        <authorList>
            <person name="Wang H."/>
        </authorList>
    </citation>
    <scope>NUCLEOTIDE SEQUENCE [LARGE SCALE GENOMIC DNA]</scope>
    <source>
        <strain evidence="6 7">KQ-12</strain>
    </source>
</reference>
<dbReference type="InterPro" id="IPR041382">
    <property type="entry name" value="SH3_16"/>
</dbReference>
<sequence>MKKEYVVRVPVATIWTDRDKPREIDQPAISYPAYIKKWLENMTTADRKSLTDENLVQTQVLYGQVVTLIEEKSDWLHVYVNDQPSSKLNDGYPGWLPKSQVIKRSKTEMRYDAPFAVIISPKAWLIDGQEKFLELSYQTRLPLAKEPNEDEEQVSVNTPHGKLKLNHADVTIYSSESSIPKPTGVDLVKSGEVFKELPYLWGGMSGFGFDCSGFTYSIHRAWGITIPRDASDQEKTGSSVDRKDLMPGDLVYFAKEEGKGNVYHVGIYYGNGQMLHAPSAGKGIEIVPIEHTKYEKNYCSARRFW</sequence>
<keyword evidence="2" id="KW-0645">Protease</keyword>
<evidence type="ECO:0000256" key="1">
    <source>
        <dbReference type="ARBA" id="ARBA00007074"/>
    </source>
</evidence>
<dbReference type="OrthoDB" id="9813368at2"/>
<dbReference type="Pfam" id="PF18348">
    <property type="entry name" value="SH3_16"/>
    <property type="match status" value="1"/>
</dbReference>
<dbReference type="InterPro" id="IPR000064">
    <property type="entry name" value="NLP_P60_dom"/>
</dbReference>
<keyword evidence="3" id="KW-0378">Hydrolase</keyword>
<feature type="domain" description="NlpC/P60" evidence="5">
    <location>
        <begin position="181"/>
        <end position="305"/>
    </location>
</feature>
<dbReference type="AlphaFoldDB" id="A0A323TCI8"/>
<evidence type="ECO:0000259" key="5">
    <source>
        <dbReference type="PROSITE" id="PS51935"/>
    </source>
</evidence>
<dbReference type="PANTHER" id="PTHR47053:SF3">
    <property type="entry name" value="GAMMA-D-GLUTAMYL-L-LYSINE DIPEPTIDYL-PEPTIDASE"/>
    <property type="match status" value="1"/>
</dbReference>
<evidence type="ECO:0000256" key="2">
    <source>
        <dbReference type="ARBA" id="ARBA00022670"/>
    </source>
</evidence>
<dbReference type="InterPro" id="IPR038765">
    <property type="entry name" value="Papain-like_cys_pep_sf"/>
</dbReference>
<organism evidence="6 7">
    <name type="scientific">Salipaludibacillus keqinensis</name>
    <dbReference type="NCBI Taxonomy" id="2045207"/>
    <lineage>
        <taxon>Bacteria</taxon>
        <taxon>Bacillati</taxon>
        <taxon>Bacillota</taxon>
        <taxon>Bacilli</taxon>
        <taxon>Bacillales</taxon>
        <taxon>Bacillaceae</taxon>
    </lineage>
</organism>
<dbReference type="Pfam" id="PF00877">
    <property type="entry name" value="NLPC_P60"/>
    <property type="match status" value="1"/>
</dbReference>
<comment type="similarity">
    <text evidence="1">Belongs to the peptidase C40 family.</text>
</comment>
<dbReference type="EMBL" id="PDOD01000004">
    <property type="protein sequence ID" value="PYZ92386.1"/>
    <property type="molecule type" value="Genomic_DNA"/>
</dbReference>
<dbReference type="GO" id="GO:0008234">
    <property type="term" value="F:cysteine-type peptidase activity"/>
    <property type="evidence" value="ECO:0007669"/>
    <property type="project" value="UniProtKB-KW"/>
</dbReference>
<dbReference type="Gene3D" id="3.90.1720.10">
    <property type="entry name" value="endopeptidase domain like (from Nostoc punctiforme)"/>
    <property type="match status" value="1"/>
</dbReference>
<accession>A0A323TCI8</accession>
<comment type="caution">
    <text evidence="6">The sequence shown here is derived from an EMBL/GenBank/DDBJ whole genome shotgun (WGS) entry which is preliminary data.</text>
</comment>
<evidence type="ECO:0000313" key="7">
    <source>
        <dbReference type="Proteomes" id="UP000248214"/>
    </source>
</evidence>
<evidence type="ECO:0000256" key="3">
    <source>
        <dbReference type="ARBA" id="ARBA00022801"/>
    </source>
</evidence>
<dbReference type="InterPro" id="IPR051202">
    <property type="entry name" value="Peptidase_C40"/>
</dbReference>
<dbReference type="RefSeq" id="WP_110610988.1">
    <property type="nucleotide sequence ID" value="NZ_PDOD01000004.1"/>
</dbReference>
<keyword evidence="7" id="KW-1185">Reference proteome</keyword>
<evidence type="ECO:0000313" key="6">
    <source>
        <dbReference type="EMBL" id="PYZ92386.1"/>
    </source>
</evidence>
<dbReference type="Gene3D" id="2.30.30.40">
    <property type="entry name" value="SH3 Domains"/>
    <property type="match status" value="2"/>
</dbReference>
<dbReference type="Pfam" id="PF23795">
    <property type="entry name" value="SH3_YKFC_2nd"/>
    <property type="match status" value="1"/>
</dbReference>
<name>A0A323TCI8_9BACI</name>
<dbReference type="Proteomes" id="UP000248214">
    <property type="component" value="Unassembled WGS sequence"/>
</dbReference>
<gene>
    <name evidence="6" type="ORF">CR194_16280</name>
</gene>
<proteinExistence type="inferred from homology"/>
<dbReference type="InterPro" id="IPR057812">
    <property type="entry name" value="SH3_YKFC_2nd"/>
</dbReference>
<dbReference type="PROSITE" id="PS51935">
    <property type="entry name" value="NLPC_P60"/>
    <property type="match status" value="1"/>
</dbReference>
<protein>
    <submittedName>
        <fullName evidence="6">Peptidase</fullName>
    </submittedName>
</protein>
<keyword evidence="4" id="KW-0788">Thiol protease</keyword>
<dbReference type="PANTHER" id="PTHR47053">
    <property type="entry name" value="MUREIN DD-ENDOPEPTIDASE MEPH-RELATED"/>
    <property type="match status" value="1"/>
</dbReference>